<evidence type="ECO:0000259" key="6">
    <source>
        <dbReference type="PROSITE" id="PS50931"/>
    </source>
</evidence>
<evidence type="ECO:0000313" key="7">
    <source>
        <dbReference type="EMBL" id="MDQ0516683.1"/>
    </source>
</evidence>
<feature type="domain" description="HTH lysR-type" evidence="6">
    <location>
        <begin position="1"/>
        <end position="57"/>
    </location>
</feature>
<dbReference type="Pfam" id="PF03466">
    <property type="entry name" value="LysR_substrate"/>
    <property type="match status" value="1"/>
</dbReference>
<keyword evidence="8" id="KW-1185">Reference proteome</keyword>
<dbReference type="InterPro" id="IPR005119">
    <property type="entry name" value="LysR_subst-bd"/>
</dbReference>
<keyword evidence="2" id="KW-0805">Transcription regulation</keyword>
<feature type="compositionally biased region" description="Acidic residues" evidence="5">
    <location>
        <begin position="305"/>
        <end position="318"/>
    </location>
</feature>
<protein>
    <submittedName>
        <fullName evidence="7">DNA-binding transcriptional LysR family regulator</fullName>
    </submittedName>
</protein>
<comment type="caution">
    <text evidence="7">The sequence shown here is derived from an EMBL/GenBank/DDBJ whole genome shotgun (WGS) entry which is preliminary data.</text>
</comment>
<evidence type="ECO:0000256" key="5">
    <source>
        <dbReference type="SAM" id="MobiDB-lite"/>
    </source>
</evidence>
<keyword evidence="4" id="KW-0804">Transcription</keyword>
<gene>
    <name evidence="7" type="ORF">QO015_002296</name>
</gene>
<dbReference type="PROSITE" id="PS50931">
    <property type="entry name" value="HTH_LYSR"/>
    <property type="match status" value="1"/>
</dbReference>
<dbReference type="Pfam" id="PF00126">
    <property type="entry name" value="HTH_1"/>
    <property type="match status" value="1"/>
</dbReference>
<dbReference type="Proteomes" id="UP001223743">
    <property type="component" value="Unassembled WGS sequence"/>
</dbReference>
<name>A0ABU0M6T8_9HYPH</name>
<dbReference type="InterPro" id="IPR036390">
    <property type="entry name" value="WH_DNA-bd_sf"/>
</dbReference>
<dbReference type="EMBL" id="JAUSWJ010000001">
    <property type="protein sequence ID" value="MDQ0516683.1"/>
    <property type="molecule type" value="Genomic_DNA"/>
</dbReference>
<evidence type="ECO:0000256" key="1">
    <source>
        <dbReference type="ARBA" id="ARBA00009437"/>
    </source>
</evidence>
<dbReference type="Gene3D" id="3.40.190.10">
    <property type="entry name" value="Periplasmic binding protein-like II"/>
    <property type="match status" value="1"/>
</dbReference>
<keyword evidence="3 7" id="KW-0238">DNA-binding</keyword>
<feature type="region of interest" description="Disordered" evidence="5">
    <location>
        <begin position="299"/>
        <end position="318"/>
    </location>
</feature>
<evidence type="ECO:0000256" key="4">
    <source>
        <dbReference type="ARBA" id="ARBA00023163"/>
    </source>
</evidence>
<dbReference type="CDD" id="cd05466">
    <property type="entry name" value="PBP2_LTTR_substrate"/>
    <property type="match status" value="1"/>
</dbReference>
<reference evidence="7 8" key="1">
    <citation type="submission" date="2023-07" db="EMBL/GenBank/DDBJ databases">
        <title>Genomic Encyclopedia of Type Strains, Phase IV (KMG-IV): sequencing the most valuable type-strain genomes for metagenomic binning, comparative biology and taxonomic classification.</title>
        <authorList>
            <person name="Goeker M."/>
        </authorList>
    </citation>
    <scope>NUCLEOTIDE SEQUENCE [LARGE SCALE GENOMIC DNA]</scope>
    <source>
        <strain evidence="7 8">B1-1</strain>
    </source>
</reference>
<dbReference type="PANTHER" id="PTHR30126">
    <property type="entry name" value="HTH-TYPE TRANSCRIPTIONAL REGULATOR"/>
    <property type="match status" value="1"/>
</dbReference>
<dbReference type="Gene3D" id="1.10.10.10">
    <property type="entry name" value="Winged helix-like DNA-binding domain superfamily/Winged helix DNA-binding domain"/>
    <property type="match status" value="1"/>
</dbReference>
<comment type="similarity">
    <text evidence="1">Belongs to the LysR transcriptional regulatory family.</text>
</comment>
<dbReference type="PANTHER" id="PTHR30126:SF40">
    <property type="entry name" value="HTH-TYPE TRANSCRIPTIONAL REGULATOR GLTR"/>
    <property type="match status" value="1"/>
</dbReference>
<proteinExistence type="inferred from homology"/>
<dbReference type="PRINTS" id="PR00039">
    <property type="entry name" value="HTHLYSR"/>
</dbReference>
<dbReference type="InterPro" id="IPR036388">
    <property type="entry name" value="WH-like_DNA-bd_sf"/>
</dbReference>
<dbReference type="InterPro" id="IPR000847">
    <property type="entry name" value="LysR_HTH_N"/>
</dbReference>
<organism evidence="7 8">
    <name type="scientific">Kaistia geumhonensis</name>
    <dbReference type="NCBI Taxonomy" id="410839"/>
    <lineage>
        <taxon>Bacteria</taxon>
        <taxon>Pseudomonadati</taxon>
        <taxon>Pseudomonadota</taxon>
        <taxon>Alphaproteobacteria</taxon>
        <taxon>Hyphomicrobiales</taxon>
        <taxon>Kaistiaceae</taxon>
        <taxon>Kaistia</taxon>
    </lineage>
</organism>
<dbReference type="SUPFAM" id="SSF46785">
    <property type="entry name" value="Winged helix' DNA-binding domain"/>
    <property type="match status" value="1"/>
</dbReference>
<dbReference type="SUPFAM" id="SSF53850">
    <property type="entry name" value="Periplasmic binding protein-like II"/>
    <property type="match status" value="1"/>
</dbReference>
<evidence type="ECO:0000256" key="2">
    <source>
        <dbReference type="ARBA" id="ARBA00023015"/>
    </source>
</evidence>
<sequence>MDIDQLRSFDRIVRDGSFTKAAARLNVTQATISMRMRTLEQHVGGPLFVRGRKVELTERGTAFLPYARRVLSTLIESEEAMRVMDRGRVAIGTLRSLVAPLVTTPVAEFLAEHPHVELDIEEGRHREIAEWLHDRRIDLGVIAWPNLDPLLDPLEPLALFRERAHLVAAPELARAIGPSPTLQRIFEIAPRFVTHLWWQVTPEPILAMQKMARGTSLMTLEPSRALIERGLAIGHLLAPQIAADREFGRLVVIDPVDAPPIDRRSALVAGRPGEPPRPLAADLAARLVARARTLGILDTAREDAREADEDGAGEDASA</sequence>
<evidence type="ECO:0000313" key="8">
    <source>
        <dbReference type="Proteomes" id="UP001223743"/>
    </source>
</evidence>
<evidence type="ECO:0000256" key="3">
    <source>
        <dbReference type="ARBA" id="ARBA00023125"/>
    </source>
</evidence>
<accession>A0ABU0M6T8</accession>
<dbReference type="GO" id="GO:0003677">
    <property type="term" value="F:DNA binding"/>
    <property type="evidence" value="ECO:0007669"/>
    <property type="project" value="UniProtKB-KW"/>
</dbReference>
<dbReference type="RefSeq" id="WP_266279288.1">
    <property type="nucleotide sequence ID" value="NZ_JAPKNF010000001.1"/>
</dbReference>